<evidence type="ECO:0000259" key="3">
    <source>
        <dbReference type="SMART" id="SM00787"/>
    </source>
</evidence>
<dbReference type="AlphaFoldDB" id="A0A1E3QJV0"/>
<feature type="domain" description="Spc7 kinetochore protein" evidence="3">
    <location>
        <begin position="545"/>
        <end position="859"/>
    </location>
</feature>
<gene>
    <name evidence="4" type="ORF">BABINDRAFT_163008</name>
</gene>
<evidence type="ECO:0000313" key="4">
    <source>
        <dbReference type="EMBL" id="ODQ77959.1"/>
    </source>
</evidence>
<dbReference type="GO" id="GO:0034501">
    <property type="term" value="P:protein localization to kinetochore"/>
    <property type="evidence" value="ECO:0007669"/>
    <property type="project" value="TreeGrafter"/>
</dbReference>
<feature type="compositionally biased region" description="Polar residues" evidence="2">
    <location>
        <begin position="403"/>
        <end position="422"/>
    </location>
</feature>
<feature type="coiled-coil region" evidence="1">
    <location>
        <begin position="691"/>
        <end position="771"/>
    </location>
</feature>
<dbReference type="SMART" id="SM00787">
    <property type="entry name" value="Spc7"/>
    <property type="match status" value="1"/>
</dbReference>
<organism evidence="4 5">
    <name type="scientific">Babjeviella inositovora NRRL Y-12698</name>
    <dbReference type="NCBI Taxonomy" id="984486"/>
    <lineage>
        <taxon>Eukaryota</taxon>
        <taxon>Fungi</taxon>
        <taxon>Dikarya</taxon>
        <taxon>Ascomycota</taxon>
        <taxon>Saccharomycotina</taxon>
        <taxon>Pichiomycetes</taxon>
        <taxon>Serinales incertae sedis</taxon>
        <taxon>Babjeviella</taxon>
    </lineage>
</organism>
<accession>A0A1E3QJV0</accession>
<proteinExistence type="predicted"/>
<protein>
    <recommendedName>
        <fullName evidence="3">Spc7 kinetochore protein domain-containing protein</fullName>
    </recommendedName>
</protein>
<evidence type="ECO:0000256" key="1">
    <source>
        <dbReference type="SAM" id="Coils"/>
    </source>
</evidence>
<evidence type="ECO:0000313" key="5">
    <source>
        <dbReference type="Proteomes" id="UP000094336"/>
    </source>
</evidence>
<dbReference type="EMBL" id="KV454437">
    <property type="protein sequence ID" value="ODQ77959.1"/>
    <property type="molecule type" value="Genomic_DNA"/>
</dbReference>
<feature type="region of interest" description="Disordered" evidence="2">
    <location>
        <begin position="1"/>
        <end position="32"/>
    </location>
</feature>
<dbReference type="Proteomes" id="UP000094336">
    <property type="component" value="Unassembled WGS sequence"/>
</dbReference>
<dbReference type="PANTHER" id="PTHR28260:SF1">
    <property type="entry name" value="SPINDLE POLE BODY COMPONENT SPC105"/>
    <property type="match status" value="1"/>
</dbReference>
<dbReference type="RefSeq" id="XP_018983287.1">
    <property type="nucleotide sequence ID" value="XM_019129665.1"/>
</dbReference>
<feature type="compositionally biased region" description="Low complexity" evidence="2">
    <location>
        <begin position="311"/>
        <end position="329"/>
    </location>
</feature>
<evidence type="ECO:0000256" key="2">
    <source>
        <dbReference type="SAM" id="MobiDB-lite"/>
    </source>
</evidence>
<sequence length="1012" mass="113244">MVSAPNSPRKAFNDLNKENAGPSAKIPSRRHSLAPATNVRGILKAFSGNTLTLLPKAFGLRKTDNHTIAVMSLAPKEKVSRRRVSFAPEVTLHKIDLIPQEEEARAREPRRRRETIAYMPSNQPVSDKADEAGQEVLDDSSDEEDQQAVRVRSPNFAIFQDSPDLDESDASMEITTTLRMNQIVVNNLSGGSVRMNSLESSLDLHNGPANTAQYSSSDAEDDMELTQNLGGTPSGVPEILSSQASVDEEAMEITQHAPMSIFQFSREVTGRDNDEIEATSSDEDLEVDMDMTSVVDRTGSIQINGREELSSNVLSQSSESVQSSQVSSQPIRTPELSQLLVTSTQDPELADRLSTIAEESDGLTSTTISADFNTEVLMDVSMLTGRIISHESGSLKRRRSLTPDKSQTPNKTDTVTSDTGSPHSARKRRRLSVPGEPERSPSRKPNQTNVTEPSEKSTSTEARANLLTRIISLSPQKKALSRRSLPQRSPLRALPAPHLSCNTLSLPLKIDDADFLLSGFTPLRVIKEKNYPPVVEPVKEVLLDANTSIESIDSYQPVSLSQFMDAIEIKFYDDLLISDKSKRRSFVQKPQDSNVVLGDYLHAKQKLPRLELYDFSSRELRKNITEGQHLFLQLETETVEENPPLIKEYFQSTQLVRSNMNLQFQLIKDYARYQAKSVWYGWRSQLVEGVLIALNENFEQLSEDKKVLQQQNVEAQTLLAAVREKMVGLTAQLQALKSAKQHYETLHTENLRSFKQELVGINREYAEKRDNLMALQCRLEETNGSMRQVLAQIESANRSIAENQRIVNSTKKFDAQELLSLPSRFSLLQSITSFRFVALDKHRPIVHFQFDRAVNVQIDFSDLQKAENLRVGFAENLSPIMSHFGQRLLSLHARSSVIDTFHGFANTWYQLKKMDTDLTKLGLFFPIKYVTNGSSLVAQVRQFSPKMGYKAVVSIAIDVRAGNLPQVTVDSTAKVIRRDGPMDVTQGLIMDTFKMRCAGLDLIEKIEVISIC</sequence>
<dbReference type="Pfam" id="PF08317">
    <property type="entry name" value="Spc7"/>
    <property type="match status" value="1"/>
</dbReference>
<dbReference type="GO" id="GO:0007094">
    <property type="term" value="P:mitotic spindle assembly checkpoint signaling"/>
    <property type="evidence" value="ECO:0007669"/>
    <property type="project" value="TreeGrafter"/>
</dbReference>
<dbReference type="GO" id="GO:1990758">
    <property type="term" value="P:mitotic sister chromatid biorientation"/>
    <property type="evidence" value="ECO:0007669"/>
    <property type="project" value="TreeGrafter"/>
</dbReference>
<name>A0A1E3QJV0_9ASCO</name>
<feature type="region of interest" description="Disordered" evidence="2">
    <location>
        <begin position="103"/>
        <end position="149"/>
    </location>
</feature>
<dbReference type="GeneID" id="30147518"/>
<feature type="compositionally biased region" description="Acidic residues" evidence="2">
    <location>
        <begin position="132"/>
        <end position="146"/>
    </location>
</feature>
<dbReference type="PANTHER" id="PTHR28260">
    <property type="entry name" value="SPINDLE POLE BODY COMPONENT SPC105"/>
    <property type="match status" value="1"/>
</dbReference>
<dbReference type="GO" id="GO:0000776">
    <property type="term" value="C:kinetochore"/>
    <property type="evidence" value="ECO:0007669"/>
    <property type="project" value="TreeGrafter"/>
</dbReference>
<feature type="region of interest" description="Disordered" evidence="2">
    <location>
        <begin position="311"/>
        <end position="332"/>
    </location>
</feature>
<keyword evidence="5" id="KW-1185">Reference proteome</keyword>
<reference evidence="5" key="1">
    <citation type="submission" date="2016-05" db="EMBL/GenBank/DDBJ databases">
        <title>Comparative genomics of biotechnologically important yeasts.</title>
        <authorList>
            <consortium name="DOE Joint Genome Institute"/>
            <person name="Riley R."/>
            <person name="Haridas S."/>
            <person name="Wolfe K.H."/>
            <person name="Lopes M.R."/>
            <person name="Hittinger C.T."/>
            <person name="Goker M."/>
            <person name="Salamov A."/>
            <person name="Wisecaver J."/>
            <person name="Long T.M."/>
            <person name="Aerts A.L."/>
            <person name="Barry K."/>
            <person name="Choi C."/>
            <person name="Clum A."/>
            <person name="Coughlan A.Y."/>
            <person name="Deshpande S."/>
            <person name="Douglass A.P."/>
            <person name="Hanson S.J."/>
            <person name="Klenk H.-P."/>
            <person name="Labutti K."/>
            <person name="Lapidus A."/>
            <person name="Lindquist E."/>
            <person name="Lipzen A."/>
            <person name="Meier-Kolthoff J.P."/>
            <person name="Ohm R.A."/>
            <person name="Otillar R.P."/>
            <person name="Pangilinan J."/>
            <person name="Peng Y."/>
            <person name="Rokas A."/>
            <person name="Rosa C.A."/>
            <person name="Scheuner C."/>
            <person name="Sibirny A.A."/>
            <person name="Slot J.C."/>
            <person name="Stielow J.B."/>
            <person name="Sun H."/>
            <person name="Kurtzman C.P."/>
            <person name="Blackwell M."/>
            <person name="Grigoriev I.V."/>
            <person name="Jeffries T.W."/>
        </authorList>
    </citation>
    <scope>NUCLEOTIDE SEQUENCE [LARGE SCALE GENOMIC DNA]</scope>
    <source>
        <strain evidence="5">NRRL Y-12698</strain>
    </source>
</reference>
<feature type="region of interest" description="Disordered" evidence="2">
    <location>
        <begin position="391"/>
        <end position="462"/>
    </location>
</feature>
<feature type="compositionally biased region" description="Polar residues" evidence="2">
    <location>
        <begin position="443"/>
        <end position="462"/>
    </location>
</feature>
<dbReference type="InterPro" id="IPR013253">
    <property type="entry name" value="Spc7_domain"/>
</dbReference>
<dbReference type="OrthoDB" id="5592879at2759"/>
<dbReference type="InterPro" id="IPR033338">
    <property type="entry name" value="Spc105/Spc7"/>
</dbReference>
<dbReference type="STRING" id="984486.A0A1E3QJV0"/>
<keyword evidence="1" id="KW-0175">Coiled coil</keyword>